<dbReference type="EMBL" id="CM044702">
    <property type="protein sequence ID" value="KAI5677455.1"/>
    <property type="molecule type" value="Genomic_DNA"/>
</dbReference>
<reference evidence="2" key="1">
    <citation type="journal article" date="2023" name="Nat. Plants">
        <title>Single-cell RNA sequencing provides a high-resolution roadmap for understanding the multicellular compartmentation of specialized metabolism.</title>
        <authorList>
            <person name="Sun S."/>
            <person name="Shen X."/>
            <person name="Li Y."/>
            <person name="Li Y."/>
            <person name="Wang S."/>
            <person name="Li R."/>
            <person name="Zhang H."/>
            <person name="Shen G."/>
            <person name="Guo B."/>
            <person name="Wei J."/>
            <person name="Xu J."/>
            <person name="St-Pierre B."/>
            <person name="Chen S."/>
            <person name="Sun C."/>
        </authorList>
    </citation>
    <scope>NUCLEOTIDE SEQUENCE [LARGE SCALE GENOMIC DNA]</scope>
</reference>
<gene>
    <name evidence="1" type="ORF">M9H77_08405</name>
</gene>
<name>A0ACC0BXS0_CATRO</name>
<proteinExistence type="predicted"/>
<evidence type="ECO:0000313" key="2">
    <source>
        <dbReference type="Proteomes" id="UP001060085"/>
    </source>
</evidence>
<dbReference type="Proteomes" id="UP001060085">
    <property type="component" value="Linkage Group LG02"/>
</dbReference>
<accession>A0ACC0BXS0</accession>
<protein>
    <submittedName>
        <fullName evidence="1">Uncharacterized protein</fullName>
    </submittedName>
</protein>
<comment type="caution">
    <text evidence="1">The sequence shown here is derived from an EMBL/GenBank/DDBJ whole genome shotgun (WGS) entry which is preliminary data.</text>
</comment>
<organism evidence="1 2">
    <name type="scientific">Catharanthus roseus</name>
    <name type="common">Madagascar periwinkle</name>
    <name type="synonym">Vinca rosea</name>
    <dbReference type="NCBI Taxonomy" id="4058"/>
    <lineage>
        <taxon>Eukaryota</taxon>
        <taxon>Viridiplantae</taxon>
        <taxon>Streptophyta</taxon>
        <taxon>Embryophyta</taxon>
        <taxon>Tracheophyta</taxon>
        <taxon>Spermatophyta</taxon>
        <taxon>Magnoliopsida</taxon>
        <taxon>eudicotyledons</taxon>
        <taxon>Gunneridae</taxon>
        <taxon>Pentapetalae</taxon>
        <taxon>asterids</taxon>
        <taxon>lamiids</taxon>
        <taxon>Gentianales</taxon>
        <taxon>Apocynaceae</taxon>
        <taxon>Rauvolfioideae</taxon>
        <taxon>Vinceae</taxon>
        <taxon>Catharanthinae</taxon>
        <taxon>Catharanthus</taxon>
    </lineage>
</organism>
<sequence>MDLHKPLVTMTQILSQAQAMEYEGLHQICFECDMYAHRLENCSRIICEHGPDVAPERGIASTAEIGETNPTPTRSKEFDTHKDTSLFGANPKGKQPTVDTLNQPSMSFAYLSGVNLGGYDSRSHFSVLDTLLEIDIGEDEDVQVIRERVQAHEKPKEDKTKNDKLKNMAYDFYYALYFDEPGTCTVSSSWNFSRLSHHEIQELSRRSSKPQIHMVLHQMQAYSAPGPDGLPLVFLEVLEVAHECPESMSAVVTNKGRDMSYALDMVLRLKEEMSRKVPVKPTQPLKKLRFVNNLAQKLDGDQDVFGHRQLTQVPLNHAKWSPITRLTNFAWDRNTLWSFSGRALLLPIRLISCSTMFVGEGSFIMSGYFSAFLLMKESSRQAPGKPLFFIIRIFIPKPRSRVLCSDGLNYGLAD</sequence>
<keyword evidence="2" id="KW-1185">Reference proteome</keyword>
<evidence type="ECO:0000313" key="1">
    <source>
        <dbReference type="EMBL" id="KAI5677455.1"/>
    </source>
</evidence>